<dbReference type="Pfam" id="PF01336">
    <property type="entry name" value="tRNA_anti-codon"/>
    <property type="match status" value="1"/>
</dbReference>
<evidence type="ECO:0000313" key="11">
    <source>
        <dbReference type="EMBL" id="SUZ95753.1"/>
    </source>
</evidence>
<feature type="domain" description="Aminoacyl-transfer RNA synthetases class-II family profile" evidence="10">
    <location>
        <begin position="179"/>
        <end position="496"/>
    </location>
</feature>
<dbReference type="PROSITE" id="PS50862">
    <property type="entry name" value="AA_TRNA_LIGASE_II"/>
    <property type="match status" value="1"/>
</dbReference>
<dbReference type="InterPro" id="IPR004364">
    <property type="entry name" value="Aa-tRNA-synt_II"/>
</dbReference>
<comment type="similarity">
    <text evidence="1">Belongs to the class-II aminoacyl-tRNA synthetase family.</text>
</comment>
<evidence type="ECO:0000256" key="3">
    <source>
        <dbReference type="ARBA" id="ARBA00022598"/>
    </source>
</evidence>
<dbReference type="GO" id="GO:0000049">
    <property type="term" value="F:tRNA binding"/>
    <property type="evidence" value="ECO:0007669"/>
    <property type="project" value="TreeGrafter"/>
</dbReference>
<evidence type="ECO:0000256" key="1">
    <source>
        <dbReference type="ARBA" id="ARBA00008226"/>
    </source>
</evidence>
<dbReference type="HAMAP" id="MF_00252">
    <property type="entry name" value="Lys_tRNA_synth_class2"/>
    <property type="match status" value="1"/>
</dbReference>
<dbReference type="InterPro" id="IPR006195">
    <property type="entry name" value="aa-tRNA-synth_II"/>
</dbReference>
<sequence length="498" mass="56977">MDINADQQEIRLSKLEKIRQLGAEPYPYSFQQSHTVPEVIEQSEQLLKNGQTVTIAGRLLAVRGKGKASFANIQAQHTRLQIYVRLDSVGETAFEMFKLCDIGDHLGISGTLMHTKTGELTIRASTVELLSKSIRPMPMPKVEEKDGERIVHDEVTDKELRYRQRYLDLILNPKVADVFRKRTLIFQTIRDYLCEEGFLEVETPTLQAVYGGANATPFVTHHKALDQEFYLRISNELYLKRLIAGGFDAVFEFVKDFRNEGIDRTHNPEFSALEFYQAYVDYNEIMRHTENICERCSIAVNGSTVTEYEGQTIDLKAPWPRLSMLDAIQTLGGIPFEKLSDTEVQNLLKENSWELDADYNRGLATQLVFEETCETQLIQPTFITDHPKETSPLCKQNRENPDLLERFEAYINGWEVANAYSELNDPVIQRRLMEEQVERGRGGEKETQPLDEDFLRAMEYGMPPMGGVGFGIDRIVMLLTGQSTIRDVILFPTMRPEA</sequence>
<dbReference type="GO" id="GO:0005829">
    <property type="term" value="C:cytosol"/>
    <property type="evidence" value="ECO:0007669"/>
    <property type="project" value="TreeGrafter"/>
</dbReference>
<dbReference type="GO" id="GO:0006430">
    <property type="term" value="P:lysyl-tRNA aminoacylation"/>
    <property type="evidence" value="ECO:0007669"/>
    <property type="project" value="InterPro"/>
</dbReference>
<dbReference type="PRINTS" id="PR00982">
    <property type="entry name" value="TRNASYNTHLYS"/>
</dbReference>
<dbReference type="CDD" id="cd04322">
    <property type="entry name" value="LysRS_N"/>
    <property type="match status" value="1"/>
</dbReference>
<evidence type="ECO:0000256" key="6">
    <source>
        <dbReference type="ARBA" id="ARBA00022840"/>
    </source>
</evidence>
<dbReference type="PANTHER" id="PTHR42918">
    <property type="entry name" value="LYSYL-TRNA SYNTHETASE"/>
    <property type="match status" value="1"/>
</dbReference>
<proteinExistence type="inferred from homology"/>
<dbReference type="InterPro" id="IPR004365">
    <property type="entry name" value="NA-bd_OB_tRNA"/>
</dbReference>
<dbReference type="Gene3D" id="2.40.50.140">
    <property type="entry name" value="Nucleic acid-binding proteins"/>
    <property type="match status" value="1"/>
</dbReference>
<evidence type="ECO:0000256" key="7">
    <source>
        <dbReference type="ARBA" id="ARBA00022917"/>
    </source>
</evidence>
<dbReference type="GO" id="GO:0005524">
    <property type="term" value="F:ATP binding"/>
    <property type="evidence" value="ECO:0007669"/>
    <property type="project" value="UniProtKB-KW"/>
</dbReference>
<evidence type="ECO:0000256" key="9">
    <source>
        <dbReference type="ARBA" id="ARBA00048573"/>
    </source>
</evidence>
<reference evidence="11" key="1">
    <citation type="submission" date="2018-05" db="EMBL/GenBank/DDBJ databases">
        <authorList>
            <person name="Lanie J.A."/>
            <person name="Ng W.-L."/>
            <person name="Kazmierczak K.M."/>
            <person name="Andrzejewski T.M."/>
            <person name="Davidsen T.M."/>
            <person name="Wayne K.J."/>
            <person name="Tettelin H."/>
            <person name="Glass J.I."/>
            <person name="Rusch D."/>
            <person name="Podicherti R."/>
            <person name="Tsui H.-C.T."/>
            <person name="Winkler M.E."/>
        </authorList>
    </citation>
    <scope>NUCLEOTIDE SEQUENCE</scope>
</reference>
<evidence type="ECO:0000259" key="10">
    <source>
        <dbReference type="PROSITE" id="PS50862"/>
    </source>
</evidence>
<dbReference type="EMBL" id="UINC01002351">
    <property type="protein sequence ID" value="SUZ95753.1"/>
    <property type="molecule type" value="Genomic_DNA"/>
</dbReference>
<keyword evidence="6" id="KW-0067">ATP-binding</keyword>
<evidence type="ECO:0000256" key="5">
    <source>
        <dbReference type="ARBA" id="ARBA00022741"/>
    </source>
</evidence>
<dbReference type="AlphaFoldDB" id="A0A381S3M4"/>
<keyword evidence="7" id="KW-0648">Protein biosynthesis</keyword>
<dbReference type="PANTHER" id="PTHR42918:SF15">
    <property type="entry name" value="LYSINE--TRNA LIGASE, CHLOROPLASTIC_MITOCHONDRIAL"/>
    <property type="match status" value="1"/>
</dbReference>
<evidence type="ECO:0000256" key="2">
    <source>
        <dbReference type="ARBA" id="ARBA00013166"/>
    </source>
</evidence>
<dbReference type="GO" id="GO:0004824">
    <property type="term" value="F:lysine-tRNA ligase activity"/>
    <property type="evidence" value="ECO:0007669"/>
    <property type="project" value="UniProtKB-EC"/>
</dbReference>
<dbReference type="GO" id="GO:0046872">
    <property type="term" value="F:metal ion binding"/>
    <property type="evidence" value="ECO:0007669"/>
    <property type="project" value="UniProtKB-KW"/>
</dbReference>
<comment type="catalytic activity">
    <reaction evidence="9">
        <text>tRNA(Lys) + L-lysine + ATP = L-lysyl-tRNA(Lys) + AMP + diphosphate</text>
        <dbReference type="Rhea" id="RHEA:20792"/>
        <dbReference type="Rhea" id="RHEA-COMP:9696"/>
        <dbReference type="Rhea" id="RHEA-COMP:9697"/>
        <dbReference type="ChEBI" id="CHEBI:30616"/>
        <dbReference type="ChEBI" id="CHEBI:32551"/>
        <dbReference type="ChEBI" id="CHEBI:33019"/>
        <dbReference type="ChEBI" id="CHEBI:78442"/>
        <dbReference type="ChEBI" id="CHEBI:78529"/>
        <dbReference type="ChEBI" id="CHEBI:456215"/>
        <dbReference type="EC" id="6.1.1.6"/>
    </reaction>
</comment>
<dbReference type="CDD" id="cd00775">
    <property type="entry name" value="LysRS_core"/>
    <property type="match status" value="1"/>
</dbReference>
<keyword evidence="3" id="KW-0436">Ligase</keyword>
<dbReference type="InterPro" id="IPR002313">
    <property type="entry name" value="Lys-tRNA-ligase_II"/>
</dbReference>
<dbReference type="FunFam" id="2.40.50.140:FF:000024">
    <property type="entry name" value="Lysine--tRNA ligase"/>
    <property type="match status" value="1"/>
</dbReference>
<accession>A0A381S3M4</accession>
<dbReference type="InterPro" id="IPR044136">
    <property type="entry name" value="Lys-tRNA-ligase_II_N"/>
</dbReference>
<keyword evidence="8" id="KW-0030">Aminoacyl-tRNA synthetase</keyword>
<dbReference type="Pfam" id="PF00152">
    <property type="entry name" value="tRNA-synt_2"/>
    <property type="match status" value="1"/>
</dbReference>
<gene>
    <name evidence="11" type="ORF">METZ01_LOCUS48607</name>
</gene>
<evidence type="ECO:0000256" key="4">
    <source>
        <dbReference type="ARBA" id="ARBA00022723"/>
    </source>
</evidence>
<dbReference type="EC" id="6.1.1.6" evidence="2"/>
<organism evidence="11">
    <name type="scientific">marine metagenome</name>
    <dbReference type="NCBI Taxonomy" id="408172"/>
    <lineage>
        <taxon>unclassified sequences</taxon>
        <taxon>metagenomes</taxon>
        <taxon>ecological metagenomes</taxon>
    </lineage>
</organism>
<protein>
    <recommendedName>
        <fullName evidence="2">lysine--tRNA ligase</fullName>
        <ecNumber evidence="2">6.1.1.6</ecNumber>
    </recommendedName>
</protein>
<dbReference type="InterPro" id="IPR018149">
    <property type="entry name" value="Lys-tRNA-synth_II_C"/>
</dbReference>
<dbReference type="InterPro" id="IPR045864">
    <property type="entry name" value="aa-tRNA-synth_II/BPL/LPL"/>
</dbReference>
<keyword evidence="4" id="KW-0479">Metal-binding</keyword>
<dbReference type="Gene3D" id="3.30.930.10">
    <property type="entry name" value="Bira Bifunctional Protein, Domain 2"/>
    <property type="match status" value="1"/>
</dbReference>
<dbReference type="SUPFAM" id="SSF50249">
    <property type="entry name" value="Nucleic acid-binding proteins"/>
    <property type="match status" value="1"/>
</dbReference>
<name>A0A381S3M4_9ZZZZ</name>
<dbReference type="InterPro" id="IPR012340">
    <property type="entry name" value="NA-bd_OB-fold"/>
</dbReference>
<keyword evidence="5" id="KW-0547">Nucleotide-binding</keyword>
<dbReference type="NCBIfam" id="TIGR00499">
    <property type="entry name" value="lysS_bact"/>
    <property type="match status" value="1"/>
</dbReference>
<dbReference type="NCBIfam" id="NF001756">
    <property type="entry name" value="PRK00484.1"/>
    <property type="match status" value="1"/>
</dbReference>
<dbReference type="SUPFAM" id="SSF55681">
    <property type="entry name" value="Class II aaRS and biotin synthetases"/>
    <property type="match status" value="1"/>
</dbReference>
<evidence type="ECO:0000256" key="8">
    <source>
        <dbReference type="ARBA" id="ARBA00023146"/>
    </source>
</evidence>